<proteinExistence type="predicted"/>
<dbReference type="RefSeq" id="WP_150054840.1">
    <property type="nucleotide sequence ID" value="NZ_VWXT01000160.1"/>
</dbReference>
<evidence type="ECO:0000313" key="2">
    <source>
        <dbReference type="Proteomes" id="UP000323909"/>
    </source>
</evidence>
<dbReference type="Proteomes" id="UP000323909">
    <property type="component" value="Unassembled WGS sequence"/>
</dbReference>
<dbReference type="AlphaFoldDB" id="A0A5M8FCS5"/>
<dbReference type="EMBL" id="VWXT01000160">
    <property type="protein sequence ID" value="KAA6180831.1"/>
    <property type="molecule type" value="Genomic_DNA"/>
</dbReference>
<protein>
    <submittedName>
        <fullName evidence="1">Uncharacterized protein</fullName>
    </submittedName>
</protein>
<organism evidence="1 2">
    <name type="scientific">Pseudomonas veronii</name>
    <dbReference type="NCBI Taxonomy" id="76761"/>
    <lineage>
        <taxon>Bacteria</taxon>
        <taxon>Pseudomonadati</taxon>
        <taxon>Pseudomonadota</taxon>
        <taxon>Gammaproteobacteria</taxon>
        <taxon>Pseudomonadales</taxon>
        <taxon>Pseudomonadaceae</taxon>
        <taxon>Pseudomonas</taxon>
    </lineage>
</organism>
<gene>
    <name evidence="1" type="ORF">F3K53_11535</name>
</gene>
<name>A0A5M8FCS5_PSEVE</name>
<accession>A0A5M8FCS5</accession>
<reference evidence="1 2" key="1">
    <citation type="submission" date="2019-09" db="EMBL/GenBank/DDBJ databases">
        <title>Genomic sequencing of 4 copper resistant soil isolates.</title>
        <authorList>
            <person name="Havryliuk O."/>
        </authorList>
    </citation>
    <scope>NUCLEOTIDE SEQUENCE [LARGE SCALE GENOMIC DNA]</scope>
    <source>
        <strain evidence="1 2">UKR4</strain>
    </source>
</reference>
<comment type="caution">
    <text evidence="1">The sequence shown here is derived from an EMBL/GenBank/DDBJ whole genome shotgun (WGS) entry which is preliminary data.</text>
</comment>
<sequence>MNQSEFATLHGVSRKTVTKWKERGWLVFQGGDLDVEASNELIARYRRDGLDAVTQEQNPVTQTLVGNKTSPKKSAVTSASARVTIKPGETVEQATARILIATGANMNIDEAKRVKENYLALREQLEYDRESRLVVAVEDVTRAVGEEYAKVRTRLLAIPSENAPRIHRLKTVLEVQDAMYGLIVEALEELTRDGEGINR</sequence>
<evidence type="ECO:0000313" key="1">
    <source>
        <dbReference type="EMBL" id="KAA6180831.1"/>
    </source>
</evidence>